<feature type="region of interest" description="Disordered" evidence="2">
    <location>
        <begin position="718"/>
        <end position="744"/>
    </location>
</feature>
<keyword evidence="3" id="KW-0812">Transmembrane</keyword>
<feature type="transmembrane region" description="Helical" evidence="3">
    <location>
        <begin position="86"/>
        <end position="106"/>
    </location>
</feature>
<keyword evidence="5" id="KW-1185">Reference proteome</keyword>
<evidence type="ECO:0000256" key="1">
    <source>
        <dbReference type="SAM" id="Coils"/>
    </source>
</evidence>
<organism evidence="4 5">
    <name type="scientific">Roseospira marina</name>
    <dbReference type="NCBI Taxonomy" id="140057"/>
    <lineage>
        <taxon>Bacteria</taxon>
        <taxon>Pseudomonadati</taxon>
        <taxon>Pseudomonadota</taxon>
        <taxon>Alphaproteobacteria</taxon>
        <taxon>Rhodospirillales</taxon>
        <taxon>Rhodospirillaceae</taxon>
        <taxon>Roseospira</taxon>
    </lineage>
</organism>
<keyword evidence="1" id="KW-0175">Coiled coil</keyword>
<feature type="compositionally biased region" description="Basic and acidic residues" evidence="2">
    <location>
        <begin position="899"/>
        <end position="928"/>
    </location>
</feature>
<feature type="transmembrane region" description="Helical" evidence="3">
    <location>
        <begin position="209"/>
        <end position="226"/>
    </location>
</feature>
<dbReference type="OrthoDB" id="8477685at2"/>
<sequence length="935" mass="99338">MDSGSDRRHMTRMTNELPSRGAAPDGRSSRAIPEQAPSAEPRAPRRTGRATGAARVSSADAPRGIAAPPWIALSWVALALERLARVAWPALALTGCALALMLSGLLPHLPGWLHLGVLILGASLIVGAAVRGGRRWRRPTRAEAVRRLEGGPGQAHRPLTAAGDRLGLGADDSLSRALWRRHQATMTARARALRPRLPDPRLAGPDPRALRIVPLVLLFAALMAAAPDPLARLAAALSPRLGPSIPSAVAQLWITPPTYTGRAPVYIETTSDPSSEAVAAGASGSDARAPVSATPLTVPAGSTVLALVRGGSGPATLSFGSDHAPAPLDPTGEGGQRREQAVTSGTQLRLTQDGTTLIDRPMAVAPDRPPRVAWRALPESDSRGHLRLEYRATDDHGVTDLVAAIRPTGGQALGDPIDVALTPPVATPRAMTDRSADADAVDGARTETRDLSAHPWAGTPVTIQLKATDAAGQTGESETISLILPDRRFDHPVAQAVADLRRVLVTRPDRARAVANGLAALAADRTAYEDRLAIDLGLSAAAARLALDPEGMAQAADLDLLWSIALALEDGTLTLARHDVEQAREALRDSLERDAPRAEIQERLADLREALDRLMRELAESMPLATLPPMALPMPDGMEPFSPQDIDRLMDRLSELNDLGADEAARAMLDQLESMLRQLESARPPTAAEMQAIAEATEIMRRLQDLVQRQQALLDETFRTGPGAADRTPPDVLPIPDGPRPGESAQEWLERQFGADRTPTPPTPPSEAARALEERQRALREALEQMMGDLGEMTGQVPEALGQADIAMREAEEALGQGDTGAAARAQGRALDALTQGQGQAMGQMMGPGGPGGLFGFMPGGPGRPGPMGPGFRPGPGRDPFNRPAGSGTDDSVDVPSEPDTRRAHEILRELRRRANEPDRPEPEKNYLDRLMTPF</sequence>
<comment type="caution">
    <text evidence="4">The sequence shown here is derived from an EMBL/GenBank/DDBJ whole genome shotgun (WGS) entry which is preliminary data.</text>
</comment>
<protein>
    <submittedName>
        <fullName evidence="4">TIGR02302 family protein</fullName>
    </submittedName>
</protein>
<evidence type="ECO:0000256" key="2">
    <source>
        <dbReference type="SAM" id="MobiDB-lite"/>
    </source>
</evidence>
<dbReference type="NCBIfam" id="TIGR02302">
    <property type="entry name" value="aProt_lowcomp"/>
    <property type="match status" value="1"/>
</dbReference>
<feature type="region of interest" description="Disordered" evidence="2">
    <location>
        <begin position="859"/>
        <end position="935"/>
    </location>
</feature>
<dbReference type="InterPro" id="IPR012683">
    <property type="entry name" value="CHP02302_TM"/>
</dbReference>
<dbReference type="EMBL" id="VWPJ01000011">
    <property type="protein sequence ID" value="KAA5605139.1"/>
    <property type="molecule type" value="Genomic_DNA"/>
</dbReference>
<keyword evidence="3" id="KW-0472">Membrane</keyword>
<feature type="transmembrane region" description="Helical" evidence="3">
    <location>
        <begin position="112"/>
        <end position="130"/>
    </location>
</feature>
<feature type="coiled-coil region" evidence="1">
    <location>
        <begin position="662"/>
        <end position="713"/>
    </location>
</feature>
<dbReference type="Proteomes" id="UP000324065">
    <property type="component" value="Unassembled WGS sequence"/>
</dbReference>
<accession>A0A5M6IBM8</accession>
<evidence type="ECO:0000313" key="5">
    <source>
        <dbReference type="Proteomes" id="UP000324065"/>
    </source>
</evidence>
<dbReference type="Pfam" id="PF13779">
    <property type="entry name" value="DUF4175"/>
    <property type="match status" value="1"/>
</dbReference>
<name>A0A5M6IBM8_9PROT</name>
<feature type="region of interest" description="Disordered" evidence="2">
    <location>
        <begin position="1"/>
        <end position="59"/>
    </location>
</feature>
<evidence type="ECO:0000313" key="4">
    <source>
        <dbReference type="EMBL" id="KAA5605139.1"/>
    </source>
</evidence>
<reference evidence="4 5" key="1">
    <citation type="submission" date="2019-09" db="EMBL/GenBank/DDBJ databases">
        <title>Genome sequence of Roseospira marina, one of the more divergent members of the non-sulfur purple photosynthetic bacterial family, the Rhodospirillaceae.</title>
        <authorList>
            <person name="Meyer T."/>
            <person name="Kyndt J."/>
        </authorList>
    </citation>
    <scope>NUCLEOTIDE SEQUENCE [LARGE SCALE GENOMIC DNA]</scope>
    <source>
        <strain evidence="4 5">DSM 15113</strain>
    </source>
</reference>
<feature type="region of interest" description="Disordered" evidence="2">
    <location>
        <begin position="316"/>
        <end position="346"/>
    </location>
</feature>
<dbReference type="AlphaFoldDB" id="A0A5M6IBM8"/>
<proteinExistence type="predicted"/>
<keyword evidence="3" id="KW-1133">Transmembrane helix</keyword>
<evidence type="ECO:0000256" key="3">
    <source>
        <dbReference type="SAM" id="Phobius"/>
    </source>
</evidence>
<gene>
    <name evidence="4" type="ORF">F1188_12730</name>
</gene>